<reference evidence="5 6" key="1">
    <citation type="journal article" date="2023" name="IMA Fungus">
        <title>Comparative genomic study of the Penicillium genus elucidates a diverse pangenome and 15 lateral gene transfer events.</title>
        <authorList>
            <person name="Petersen C."/>
            <person name="Sorensen T."/>
            <person name="Nielsen M.R."/>
            <person name="Sondergaard T.E."/>
            <person name="Sorensen J.L."/>
            <person name="Fitzpatrick D.A."/>
            <person name="Frisvad J.C."/>
            <person name="Nielsen K.L."/>
        </authorList>
    </citation>
    <scope>NUCLEOTIDE SEQUENCE [LARGE SCALE GENOMIC DNA]</scope>
    <source>
        <strain evidence="5 6">IBT 3361</strain>
    </source>
</reference>
<evidence type="ECO:0000313" key="6">
    <source>
        <dbReference type="Proteomes" id="UP001220256"/>
    </source>
</evidence>
<dbReference type="PROSITE" id="PS00012">
    <property type="entry name" value="PHOSPHOPANTETHEINE"/>
    <property type="match status" value="1"/>
</dbReference>
<organism evidence="5 6">
    <name type="scientific">Penicillium chrysogenum</name>
    <name type="common">Penicillium notatum</name>
    <dbReference type="NCBI Taxonomy" id="5076"/>
    <lineage>
        <taxon>Eukaryota</taxon>
        <taxon>Fungi</taxon>
        <taxon>Dikarya</taxon>
        <taxon>Ascomycota</taxon>
        <taxon>Pezizomycotina</taxon>
        <taxon>Eurotiomycetes</taxon>
        <taxon>Eurotiomycetidae</taxon>
        <taxon>Eurotiales</taxon>
        <taxon>Aspergillaceae</taxon>
        <taxon>Penicillium</taxon>
        <taxon>Penicillium chrysogenum species complex</taxon>
    </lineage>
</organism>
<protein>
    <submittedName>
        <fullName evidence="5">Acyl transferase/acyl hydrolase/lysophospholipase</fullName>
    </submittedName>
</protein>
<comment type="caution">
    <text evidence="5">The sequence shown here is derived from an EMBL/GenBank/DDBJ whole genome shotgun (WGS) entry which is preliminary data.</text>
</comment>
<name>A0ABQ8WYW9_PENCH</name>
<keyword evidence="6" id="KW-1185">Reference proteome</keyword>
<evidence type="ECO:0000256" key="3">
    <source>
        <dbReference type="SAM" id="MobiDB-lite"/>
    </source>
</evidence>
<keyword evidence="5" id="KW-0378">Hydrolase</keyword>
<feature type="compositionally biased region" description="Polar residues" evidence="3">
    <location>
        <begin position="110"/>
        <end position="123"/>
    </location>
</feature>
<evidence type="ECO:0000256" key="1">
    <source>
        <dbReference type="ARBA" id="ARBA00022450"/>
    </source>
</evidence>
<dbReference type="InterPro" id="IPR009081">
    <property type="entry name" value="PP-bd_ACP"/>
</dbReference>
<evidence type="ECO:0000256" key="2">
    <source>
        <dbReference type="ARBA" id="ARBA00022553"/>
    </source>
</evidence>
<dbReference type="PROSITE" id="PS50075">
    <property type="entry name" value="CARRIER"/>
    <property type="match status" value="1"/>
</dbReference>
<keyword evidence="5" id="KW-0808">Transferase</keyword>
<evidence type="ECO:0000313" key="5">
    <source>
        <dbReference type="EMBL" id="KAJ5284234.1"/>
    </source>
</evidence>
<accession>A0ABQ8WYW9</accession>
<dbReference type="EMBL" id="JAPVEB010000001">
    <property type="protein sequence ID" value="KAJ5284234.1"/>
    <property type="molecule type" value="Genomic_DNA"/>
</dbReference>
<keyword evidence="1" id="KW-0596">Phosphopantetheine</keyword>
<gene>
    <name evidence="5" type="ORF">N7505_002214</name>
</gene>
<keyword evidence="2" id="KW-0597">Phosphoprotein</keyword>
<dbReference type="Proteomes" id="UP001220256">
    <property type="component" value="Unassembled WGS sequence"/>
</dbReference>
<dbReference type="SUPFAM" id="SSF47336">
    <property type="entry name" value="ACP-like"/>
    <property type="match status" value="1"/>
</dbReference>
<dbReference type="GO" id="GO:0016787">
    <property type="term" value="F:hydrolase activity"/>
    <property type="evidence" value="ECO:0007669"/>
    <property type="project" value="UniProtKB-KW"/>
</dbReference>
<dbReference type="Pfam" id="PF00550">
    <property type="entry name" value="PP-binding"/>
    <property type="match status" value="1"/>
</dbReference>
<proteinExistence type="predicted"/>
<sequence length="123" mass="13359">MSPEEVHVNRPFQDLGIDSLMAVLARNRLAELSGLALPATIAFDHRNVKALGQFLVRSRRRSVAGVDECASESKCRAGSHGLNIGASMKECLDPTLRFDKIGPKGGMSKGNISLQRRQARSSQ</sequence>
<feature type="region of interest" description="Disordered" evidence="3">
    <location>
        <begin position="102"/>
        <end position="123"/>
    </location>
</feature>
<dbReference type="InterPro" id="IPR006162">
    <property type="entry name" value="Ppantetheine_attach_site"/>
</dbReference>
<dbReference type="InterPro" id="IPR036736">
    <property type="entry name" value="ACP-like_sf"/>
</dbReference>
<dbReference type="GO" id="GO:0016740">
    <property type="term" value="F:transferase activity"/>
    <property type="evidence" value="ECO:0007669"/>
    <property type="project" value="UniProtKB-KW"/>
</dbReference>
<dbReference type="InterPro" id="IPR020806">
    <property type="entry name" value="PKS_PP-bd"/>
</dbReference>
<dbReference type="SMART" id="SM00823">
    <property type="entry name" value="PKS_PP"/>
    <property type="match status" value="1"/>
</dbReference>
<dbReference type="Gene3D" id="1.10.1200.10">
    <property type="entry name" value="ACP-like"/>
    <property type="match status" value="1"/>
</dbReference>
<evidence type="ECO:0000259" key="4">
    <source>
        <dbReference type="PROSITE" id="PS50075"/>
    </source>
</evidence>
<dbReference type="SMART" id="SM01294">
    <property type="entry name" value="PKS_PP_betabranch"/>
    <property type="match status" value="1"/>
</dbReference>
<feature type="domain" description="Carrier" evidence="4">
    <location>
        <begin position="1"/>
        <end position="59"/>
    </location>
</feature>